<dbReference type="EMBL" id="JAVRRG010000022">
    <property type="protein sequence ID" value="KAK5096540.1"/>
    <property type="molecule type" value="Genomic_DNA"/>
</dbReference>
<comment type="caution">
    <text evidence="2">The sequence shown here is derived from an EMBL/GenBank/DDBJ whole genome shotgun (WGS) entry which is preliminary data.</text>
</comment>
<evidence type="ECO:0000313" key="3">
    <source>
        <dbReference type="Proteomes" id="UP001345013"/>
    </source>
</evidence>
<feature type="compositionally biased region" description="Low complexity" evidence="1">
    <location>
        <begin position="60"/>
        <end position="75"/>
    </location>
</feature>
<name>A0ABR0KHI3_9EURO</name>
<feature type="compositionally biased region" description="Basic and acidic residues" evidence="1">
    <location>
        <begin position="21"/>
        <end position="51"/>
    </location>
</feature>
<protein>
    <submittedName>
        <fullName evidence="2">Uncharacterized protein</fullName>
    </submittedName>
</protein>
<evidence type="ECO:0000313" key="2">
    <source>
        <dbReference type="EMBL" id="KAK5096540.1"/>
    </source>
</evidence>
<feature type="region of interest" description="Disordered" evidence="1">
    <location>
        <begin position="20"/>
        <end position="88"/>
    </location>
</feature>
<keyword evidence="3" id="KW-1185">Reference proteome</keyword>
<evidence type="ECO:0000256" key="1">
    <source>
        <dbReference type="SAM" id="MobiDB-lite"/>
    </source>
</evidence>
<gene>
    <name evidence="2" type="ORF">LTR24_002606</name>
</gene>
<accession>A0ABR0KHI3</accession>
<reference evidence="2 3" key="1">
    <citation type="submission" date="2023-08" db="EMBL/GenBank/DDBJ databases">
        <title>Black Yeasts Isolated from many extreme environments.</title>
        <authorList>
            <person name="Coleine C."/>
            <person name="Stajich J.E."/>
            <person name="Selbmann L."/>
        </authorList>
    </citation>
    <scope>NUCLEOTIDE SEQUENCE [LARGE SCALE GENOMIC DNA]</scope>
    <source>
        <strain evidence="2 3">CCFEE 5885</strain>
    </source>
</reference>
<dbReference type="Proteomes" id="UP001345013">
    <property type="component" value="Unassembled WGS sequence"/>
</dbReference>
<organism evidence="2 3">
    <name type="scientific">Lithohypha guttulata</name>
    <dbReference type="NCBI Taxonomy" id="1690604"/>
    <lineage>
        <taxon>Eukaryota</taxon>
        <taxon>Fungi</taxon>
        <taxon>Dikarya</taxon>
        <taxon>Ascomycota</taxon>
        <taxon>Pezizomycotina</taxon>
        <taxon>Eurotiomycetes</taxon>
        <taxon>Chaetothyriomycetidae</taxon>
        <taxon>Chaetothyriales</taxon>
        <taxon>Trichomeriaceae</taxon>
        <taxon>Lithohypha</taxon>
    </lineage>
</organism>
<proteinExistence type="predicted"/>
<sequence length="249" mass="27719">MVLLIKYAIIGVKKGHKKYKERQAEKEQRLLEERGQLPDLQDPSRELDTRCQAKLNRQQSSDSASLKSSRSSRSTRSAERALENDPGFRAYMERHKSLYLQQQRQAGLPPSYNALMRDHLSPTSPSYSPTGVTLPSARHCSCHECMSPGQSAVPELVGHHLSPQYFGSPSLPGHETIRSLTPRPAMTELGDTQTIRPPVSAIAELDNQSAAFELPGNLPAILPPSKRETPIELLAQSAWRCPRTFADEN</sequence>